<sequence length="88" mass="10603">MEGKNFEKLKEEYFVLDILNLEEAEEQTQQPEQEEEQAETLEMNHKPCEKQQKLVESDEQKVDLSWMKFEIDPYPDFINCVELVDLFM</sequence>
<name>A0AAV9C7A0_ACOCL</name>
<dbReference type="EMBL" id="JAUJYO010000021">
    <property type="protein sequence ID" value="KAK1284615.1"/>
    <property type="molecule type" value="Genomic_DNA"/>
</dbReference>
<reference evidence="2" key="2">
    <citation type="submission" date="2023-06" db="EMBL/GenBank/DDBJ databases">
        <authorList>
            <person name="Ma L."/>
            <person name="Liu K.-W."/>
            <person name="Li Z."/>
            <person name="Hsiao Y.-Y."/>
            <person name="Qi Y."/>
            <person name="Fu T."/>
            <person name="Tang G."/>
            <person name="Zhang D."/>
            <person name="Sun W.-H."/>
            <person name="Liu D.-K."/>
            <person name="Li Y."/>
            <person name="Chen G.-Z."/>
            <person name="Liu X.-D."/>
            <person name="Liao X.-Y."/>
            <person name="Jiang Y.-T."/>
            <person name="Yu X."/>
            <person name="Hao Y."/>
            <person name="Huang J."/>
            <person name="Zhao X.-W."/>
            <person name="Ke S."/>
            <person name="Chen Y.-Y."/>
            <person name="Wu W.-L."/>
            <person name="Hsu J.-L."/>
            <person name="Lin Y.-F."/>
            <person name="Huang M.-D."/>
            <person name="Li C.-Y."/>
            <person name="Huang L."/>
            <person name="Wang Z.-W."/>
            <person name="Zhao X."/>
            <person name="Zhong W.-Y."/>
            <person name="Peng D.-H."/>
            <person name="Ahmad S."/>
            <person name="Lan S."/>
            <person name="Zhang J.-S."/>
            <person name="Tsai W.-C."/>
            <person name="Van De Peer Y."/>
            <person name="Liu Z.-J."/>
        </authorList>
    </citation>
    <scope>NUCLEOTIDE SEQUENCE</scope>
    <source>
        <strain evidence="2">CP</strain>
        <tissue evidence="2">Leaves</tissue>
    </source>
</reference>
<evidence type="ECO:0000313" key="2">
    <source>
        <dbReference type="EMBL" id="KAK1284615.1"/>
    </source>
</evidence>
<evidence type="ECO:0000313" key="3">
    <source>
        <dbReference type="Proteomes" id="UP001180020"/>
    </source>
</evidence>
<evidence type="ECO:0000256" key="1">
    <source>
        <dbReference type="SAM" id="MobiDB-lite"/>
    </source>
</evidence>
<feature type="compositionally biased region" description="Acidic residues" evidence="1">
    <location>
        <begin position="24"/>
        <end position="39"/>
    </location>
</feature>
<gene>
    <name evidence="2" type="ORF">QJS10_CPB21g01344</name>
</gene>
<comment type="caution">
    <text evidence="2">The sequence shown here is derived from an EMBL/GenBank/DDBJ whole genome shotgun (WGS) entry which is preliminary data.</text>
</comment>
<dbReference type="AlphaFoldDB" id="A0AAV9C7A0"/>
<keyword evidence="3" id="KW-1185">Reference proteome</keyword>
<organism evidence="2 3">
    <name type="scientific">Acorus calamus</name>
    <name type="common">Sweet flag</name>
    <dbReference type="NCBI Taxonomy" id="4465"/>
    <lineage>
        <taxon>Eukaryota</taxon>
        <taxon>Viridiplantae</taxon>
        <taxon>Streptophyta</taxon>
        <taxon>Embryophyta</taxon>
        <taxon>Tracheophyta</taxon>
        <taxon>Spermatophyta</taxon>
        <taxon>Magnoliopsida</taxon>
        <taxon>Liliopsida</taxon>
        <taxon>Acoraceae</taxon>
        <taxon>Acorus</taxon>
    </lineage>
</organism>
<dbReference type="Proteomes" id="UP001180020">
    <property type="component" value="Unassembled WGS sequence"/>
</dbReference>
<feature type="region of interest" description="Disordered" evidence="1">
    <location>
        <begin position="24"/>
        <end position="54"/>
    </location>
</feature>
<reference evidence="2" key="1">
    <citation type="journal article" date="2023" name="Nat. Commun.">
        <title>Diploid and tetraploid genomes of Acorus and the evolution of monocots.</title>
        <authorList>
            <person name="Ma L."/>
            <person name="Liu K.W."/>
            <person name="Li Z."/>
            <person name="Hsiao Y.Y."/>
            <person name="Qi Y."/>
            <person name="Fu T."/>
            <person name="Tang G.D."/>
            <person name="Zhang D."/>
            <person name="Sun W.H."/>
            <person name="Liu D.K."/>
            <person name="Li Y."/>
            <person name="Chen G.Z."/>
            <person name="Liu X.D."/>
            <person name="Liao X.Y."/>
            <person name="Jiang Y.T."/>
            <person name="Yu X."/>
            <person name="Hao Y."/>
            <person name="Huang J."/>
            <person name="Zhao X.W."/>
            <person name="Ke S."/>
            <person name="Chen Y.Y."/>
            <person name="Wu W.L."/>
            <person name="Hsu J.L."/>
            <person name="Lin Y.F."/>
            <person name="Huang M.D."/>
            <person name="Li C.Y."/>
            <person name="Huang L."/>
            <person name="Wang Z.W."/>
            <person name="Zhao X."/>
            <person name="Zhong W.Y."/>
            <person name="Peng D.H."/>
            <person name="Ahmad S."/>
            <person name="Lan S."/>
            <person name="Zhang J.S."/>
            <person name="Tsai W.C."/>
            <person name="Van de Peer Y."/>
            <person name="Liu Z.J."/>
        </authorList>
    </citation>
    <scope>NUCLEOTIDE SEQUENCE</scope>
    <source>
        <strain evidence="2">CP</strain>
    </source>
</reference>
<feature type="compositionally biased region" description="Basic and acidic residues" evidence="1">
    <location>
        <begin position="42"/>
        <end position="54"/>
    </location>
</feature>
<accession>A0AAV9C7A0</accession>
<proteinExistence type="predicted"/>
<protein>
    <submittedName>
        <fullName evidence="2">Uncharacterized protein</fullName>
    </submittedName>
</protein>